<proteinExistence type="predicted"/>
<name>A0AAW2I4L7_9NEOP</name>
<dbReference type="Gene3D" id="3.90.1200.10">
    <property type="match status" value="1"/>
</dbReference>
<dbReference type="AlphaFoldDB" id="A0AAW2I4L7"/>
<dbReference type="InterPro" id="IPR004119">
    <property type="entry name" value="EcKL"/>
</dbReference>
<dbReference type="SUPFAM" id="SSF56112">
    <property type="entry name" value="Protein kinase-like (PK-like)"/>
    <property type="match status" value="1"/>
</dbReference>
<dbReference type="PANTHER" id="PTHR11012">
    <property type="entry name" value="PROTEIN KINASE-LIKE DOMAIN-CONTAINING"/>
    <property type="match status" value="1"/>
</dbReference>
<feature type="domain" description="CHK kinase-like" evidence="1">
    <location>
        <begin position="128"/>
        <end position="344"/>
    </location>
</feature>
<dbReference type="InterPro" id="IPR011009">
    <property type="entry name" value="Kinase-like_dom_sf"/>
</dbReference>
<protein>
    <recommendedName>
        <fullName evidence="1">CHK kinase-like domain-containing protein</fullName>
    </recommendedName>
</protein>
<dbReference type="PANTHER" id="PTHR11012:SF48">
    <property type="entry name" value="CHK KINASE-LIKE DOMAIN-CONTAINING PROTEIN-RELATED"/>
    <property type="match status" value="1"/>
</dbReference>
<evidence type="ECO:0000313" key="2">
    <source>
        <dbReference type="EMBL" id="KAL0276415.1"/>
    </source>
</evidence>
<dbReference type="EMBL" id="JARGDH010000002">
    <property type="protein sequence ID" value="KAL0276415.1"/>
    <property type="molecule type" value="Genomic_DNA"/>
</dbReference>
<gene>
    <name evidence="2" type="ORF">PYX00_003998</name>
</gene>
<dbReference type="InterPro" id="IPR015897">
    <property type="entry name" value="CHK_kinase-like"/>
</dbReference>
<comment type="caution">
    <text evidence="2">The sequence shown here is derived from an EMBL/GenBank/DDBJ whole genome shotgun (WGS) entry which is preliminary data.</text>
</comment>
<sequence length="436" mass="50317">MDGKEDFEGTVTKDEVFAIVERTLSTNDFDLNKFSVKAASEHPMGFLGSHAKITATVTTKTGVKELHYFVKKMPTAVPEHLEYAAKTRAFYKEIELYKTLLQDLKDAQKSKMTKWCPEYYYSRGEELVVTEDLSAEGYYMLPERTLMDEDHIKASLKAVAAMHAGSFVFEEMFNRGEVGTRSPTFKTGRAEGRVTLGEIYSHLTFETEASDQPGHPGNTFYEVGIRGQLNIVDLLPGLSQPRRENIKAKLPDILRKMMQLVKVSTRYRNVFLHGDLWANNLLFRKEENGEVTALLVDFQLARYAPPAHDIMLFLHLVQTDAFRRKHQRALLDFYYDRLSEELSRNGLSAEEILPKKVFLQSCDDYYDLGLFSSILYFHLILLPPEITAKWFSSPDLYMKNMLTDRSEMIVETFTKDENFKTRMTEAMNDLIERYQL</sequence>
<evidence type="ECO:0000259" key="1">
    <source>
        <dbReference type="SMART" id="SM00587"/>
    </source>
</evidence>
<dbReference type="Pfam" id="PF02958">
    <property type="entry name" value="EcKL"/>
    <property type="match status" value="1"/>
</dbReference>
<reference evidence="2" key="1">
    <citation type="journal article" date="2024" name="Gigascience">
        <title>Chromosome-level genome of the poultry shaft louse Menopon gallinae provides insight into the host-switching and adaptive evolution of parasitic lice.</title>
        <authorList>
            <person name="Xu Y."/>
            <person name="Ma L."/>
            <person name="Liu S."/>
            <person name="Liang Y."/>
            <person name="Liu Q."/>
            <person name="He Z."/>
            <person name="Tian L."/>
            <person name="Duan Y."/>
            <person name="Cai W."/>
            <person name="Li H."/>
            <person name="Song F."/>
        </authorList>
    </citation>
    <scope>NUCLEOTIDE SEQUENCE</scope>
    <source>
        <strain evidence="2">Cailab_2023a</strain>
    </source>
</reference>
<organism evidence="2">
    <name type="scientific">Menopon gallinae</name>
    <name type="common">poultry shaft louse</name>
    <dbReference type="NCBI Taxonomy" id="328185"/>
    <lineage>
        <taxon>Eukaryota</taxon>
        <taxon>Metazoa</taxon>
        <taxon>Ecdysozoa</taxon>
        <taxon>Arthropoda</taxon>
        <taxon>Hexapoda</taxon>
        <taxon>Insecta</taxon>
        <taxon>Pterygota</taxon>
        <taxon>Neoptera</taxon>
        <taxon>Paraneoptera</taxon>
        <taxon>Psocodea</taxon>
        <taxon>Troctomorpha</taxon>
        <taxon>Phthiraptera</taxon>
        <taxon>Amblycera</taxon>
        <taxon>Menoponidae</taxon>
        <taxon>Menopon</taxon>
    </lineage>
</organism>
<dbReference type="SMART" id="SM00587">
    <property type="entry name" value="CHK"/>
    <property type="match status" value="1"/>
</dbReference>
<accession>A0AAW2I4L7</accession>